<evidence type="ECO:0000256" key="18">
    <source>
        <dbReference type="ARBA" id="ARBA00023158"/>
    </source>
</evidence>
<accession>A0A2S1PRW6</accession>
<dbReference type="PROSITE" id="PS50137">
    <property type="entry name" value="DS_RBD"/>
    <property type="match status" value="1"/>
</dbReference>
<dbReference type="SMART" id="SM00949">
    <property type="entry name" value="PAZ"/>
    <property type="match status" value="1"/>
</dbReference>
<keyword evidence="15" id="KW-0067">ATP-binding</keyword>
<comment type="catalytic activity">
    <reaction evidence="1">
        <text>Endonucleolytic cleavage to 5'-phosphomonoester.</text>
        <dbReference type="EC" id="3.1.26.3"/>
    </reaction>
</comment>
<dbReference type="Pfam" id="PF00271">
    <property type="entry name" value="Helicase_C"/>
    <property type="match status" value="1"/>
</dbReference>
<dbReference type="GO" id="GO:0016441">
    <property type="term" value="P:post-transcriptional gene silencing"/>
    <property type="evidence" value="ECO:0007669"/>
    <property type="project" value="UniProtKB-ARBA"/>
</dbReference>
<keyword evidence="9" id="KW-0479">Metal-binding</keyword>
<feature type="domain" description="DRBM" evidence="23">
    <location>
        <begin position="1880"/>
        <end position="1903"/>
    </location>
</feature>
<feature type="compositionally biased region" description="Polar residues" evidence="22">
    <location>
        <begin position="1237"/>
        <end position="1255"/>
    </location>
</feature>
<dbReference type="GO" id="GO:0046872">
    <property type="term" value="F:metal ion binding"/>
    <property type="evidence" value="ECO:0007669"/>
    <property type="project" value="UniProtKB-KW"/>
</dbReference>
<feature type="region of interest" description="Disordered" evidence="22">
    <location>
        <begin position="1139"/>
        <end position="1200"/>
    </location>
</feature>
<dbReference type="Pfam" id="PF04851">
    <property type="entry name" value="ResIII"/>
    <property type="match status" value="1"/>
</dbReference>
<dbReference type="GO" id="GO:0070578">
    <property type="term" value="C:RISC-loading complex"/>
    <property type="evidence" value="ECO:0007669"/>
    <property type="project" value="TreeGrafter"/>
</dbReference>
<feature type="domain" description="Dicer dsRNA-binding fold" evidence="28">
    <location>
        <begin position="636"/>
        <end position="733"/>
    </location>
</feature>
<dbReference type="FunFam" id="1.10.1520.10:FF:000023">
    <property type="entry name" value="Endoribonuclease dcr-1"/>
    <property type="match status" value="1"/>
</dbReference>
<keyword evidence="10" id="KW-0677">Repeat</keyword>
<dbReference type="GO" id="GO:0004386">
    <property type="term" value="F:helicase activity"/>
    <property type="evidence" value="ECO:0007669"/>
    <property type="project" value="UniProtKB-KW"/>
</dbReference>
<dbReference type="PROSITE" id="PS50821">
    <property type="entry name" value="PAZ"/>
    <property type="match status" value="1"/>
</dbReference>
<keyword evidence="19" id="KW-0464">Manganese</keyword>
<evidence type="ECO:0000259" key="25">
    <source>
        <dbReference type="PROSITE" id="PS50821"/>
    </source>
</evidence>
<keyword evidence="13" id="KW-0378">Hydrolase</keyword>
<keyword evidence="14" id="KW-0347">Helicase</keyword>
<evidence type="ECO:0000259" key="24">
    <source>
        <dbReference type="PROSITE" id="PS50142"/>
    </source>
</evidence>
<evidence type="ECO:0000256" key="3">
    <source>
        <dbReference type="ARBA" id="ARBA00001946"/>
    </source>
</evidence>
<feature type="domain" description="PAZ" evidence="25">
    <location>
        <begin position="907"/>
        <end position="1052"/>
    </location>
</feature>
<organism evidence="29">
    <name type="scientific">Asterias rubens</name>
    <name type="common">Common European starfish</name>
    <name type="synonym">Asterias vulgaris</name>
    <dbReference type="NCBI Taxonomy" id="7604"/>
    <lineage>
        <taxon>Eukaryota</taxon>
        <taxon>Metazoa</taxon>
        <taxon>Echinodermata</taxon>
        <taxon>Eleutherozoa</taxon>
        <taxon>Asterozoa</taxon>
        <taxon>Asteroidea</taxon>
        <taxon>Forcipulatacea</taxon>
        <taxon>Forcipulatida</taxon>
        <taxon>Asteriidae</taxon>
        <taxon>Asterias</taxon>
    </lineage>
</organism>
<evidence type="ECO:0000256" key="12">
    <source>
        <dbReference type="ARBA" id="ARBA00022759"/>
    </source>
</evidence>
<dbReference type="GO" id="GO:0005524">
    <property type="term" value="F:ATP binding"/>
    <property type="evidence" value="ECO:0007669"/>
    <property type="project" value="UniProtKB-KW"/>
</dbReference>
<dbReference type="Gene3D" id="1.10.1520.10">
    <property type="entry name" value="Ribonuclease III domain"/>
    <property type="match status" value="2"/>
</dbReference>
<dbReference type="Pfam" id="PF00636">
    <property type="entry name" value="Ribonuclease_3"/>
    <property type="match status" value="2"/>
</dbReference>
<dbReference type="Gene3D" id="2.170.260.10">
    <property type="entry name" value="paz domain"/>
    <property type="match status" value="1"/>
</dbReference>
<evidence type="ECO:0000256" key="7">
    <source>
        <dbReference type="ARBA" id="ARBA00022553"/>
    </source>
</evidence>
<dbReference type="Gene3D" id="3.40.50.300">
    <property type="entry name" value="P-loop containing nucleotide triphosphate hydrolases"/>
    <property type="match status" value="2"/>
</dbReference>
<dbReference type="SMART" id="SM00487">
    <property type="entry name" value="DEXDc"/>
    <property type="match status" value="1"/>
</dbReference>
<dbReference type="CDD" id="cd18034">
    <property type="entry name" value="DEXHc_dicer"/>
    <property type="match status" value="1"/>
</dbReference>
<dbReference type="SUPFAM" id="SSF52540">
    <property type="entry name" value="P-loop containing nucleoside triphosphate hydrolases"/>
    <property type="match status" value="1"/>
</dbReference>
<evidence type="ECO:0000256" key="8">
    <source>
        <dbReference type="ARBA" id="ARBA00022722"/>
    </source>
</evidence>
<evidence type="ECO:0000256" key="4">
    <source>
        <dbReference type="ARBA" id="ARBA00004496"/>
    </source>
</evidence>
<evidence type="ECO:0000259" key="28">
    <source>
        <dbReference type="PROSITE" id="PS51327"/>
    </source>
</evidence>
<keyword evidence="17 21" id="KW-0694">RNA-binding</keyword>
<dbReference type="EMBL" id="MF288054">
    <property type="protein sequence ID" value="AWH61371.1"/>
    <property type="molecule type" value="mRNA"/>
</dbReference>
<dbReference type="Pfam" id="PF20930">
    <property type="entry name" value="Dicer_PBD"/>
    <property type="match status" value="1"/>
</dbReference>
<evidence type="ECO:0000256" key="1">
    <source>
        <dbReference type="ARBA" id="ARBA00000109"/>
    </source>
</evidence>
<dbReference type="InterPro" id="IPR005034">
    <property type="entry name" value="Dicer_dimerisation"/>
</dbReference>
<dbReference type="InterPro" id="IPR036389">
    <property type="entry name" value="RNase_III_sf"/>
</dbReference>
<evidence type="ECO:0000256" key="15">
    <source>
        <dbReference type="ARBA" id="ARBA00022840"/>
    </source>
</evidence>
<evidence type="ECO:0000256" key="16">
    <source>
        <dbReference type="ARBA" id="ARBA00022842"/>
    </source>
</evidence>
<proteinExistence type="evidence at transcript level"/>
<dbReference type="PANTHER" id="PTHR14950:SF37">
    <property type="entry name" value="ENDORIBONUCLEASE DICER"/>
    <property type="match status" value="1"/>
</dbReference>
<dbReference type="SMART" id="SM00490">
    <property type="entry name" value="HELICc"/>
    <property type="match status" value="1"/>
</dbReference>
<dbReference type="SMART" id="SM00535">
    <property type="entry name" value="RIBOc"/>
    <property type="match status" value="2"/>
</dbReference>
<evidence type="ECO:0000256" key="10">
    <source>
        <dbReference type="ARBA" id="ARBA00022737"/>
    </source>
</evidence>
<dbReference type="Pfam" id="PF20932">
    <property type="entry name" value="Dicer_dsRBD"/>
    <property type="match status" value="1"/>
</dbReference>
<evidence type="ECO:0000256" key="9">
    <source>
        <dbReference type="ARBA" id="ARBA00022723"/>
    </source>
</evidence>
<dbReference type="InterPro" id="IPR027417">
    <property type="entry name" value="P-loop_NTPase"/>
</dbReference>
<dbReference type="InterPro" id="IPR044441">
    <property type="entry name" value="DICER_DSRM"/>
</dbReference>
<dbReference type="InterPro" id="IPR001650">
    <property type="entry name" value="Helicase_C-like"/>
</dbReference>
<feature type="compositionally biased region" description="Polar residues" evidence="22">
    <location>
        <begin position="1599"/>
        <end position="1611"/>
    </location>
</feature>
<feature type="domain" description="RNase III" evidence="24">
    <location>
        <begin position="1648"/>
        <end position="1813"/>
    </location>
</feature>
<dbReference type="SUPFAM" id="SSF69065">
    <property type="entry name" value="RNase III domain-like"/>
    <property type="match status" value="2"/>
</dbReference>
<evidence type="ECO:0000256" key="22">
    <source>
        <dbReference type="SAM" id="MobiDB-lite"/>
    </source>
</evidence>
<dbReference type="GO" id="GO:0030422">
    <property type="term" value="P:siRNA processing"/>
    <property type="evidence" value="ECO:0007669"/>
    <property type="project" value="InterPro"/>
</dbReference>
<keyword evidence="16" id="KW-0460">Magnesium</keyword>
<keyword evidence="11" id="KW-0547">Nucleotide-binding</keyword>
<keyword evidence="6" id="KW-0963">Cytoplasm</keyword>
<comment type="similarity">
    <text evidence="20 21">Belongs to the helicase family. Dicer subfamily.</text>
</comment>
<evidence type="ECO:0000256" key="13">
    <source>
        <dbReference type="ARBA" id="ARBA00022801"/>
    </source>
</evidence>
<dbReference type="GO" id="GO:0003677">
    <property type="term" value="F:DNA binding"/>
    <property type="evidence" value="ECO:0007669"/>
    <property type="project" value="InterPro"/>
</dbReference>
<evidence type="ECO:0000256" key="14">
    <source>
        <dbReference type="ARBA" id="ARBA00022806"/>
    </source>
</evidence>
<dbReference type="InterPro" id="IPR048513">
    <property type="entry name" value="Dicer_PBD"/>
</dbReference>
<dbReference type="Gene3D" id="3.30.160.20">
    <property type="match status" value="1"/>
</dbReference>
<feature type="compositionally biased region" description="Basic and acidic residues" evidence="22">
    <location>
        <begin position="1256"/>
        <end position="1269"/>
    </location>
</feature>
<dbReference type="InterPro" id="IPR003100">
    <property type="entry name" value="PAZ_dom"/>
</dbReference>
<dbReference type="GO" id="GO:0004525">
    <property type="term" value="F:ribonuclease III activity"/>
    <property type="evidence" value="ECO:0007669"/>
    <property type="project" value="UniProtKB-EC"/>
</dbReference>
<reference evidence="29" key="1">
    <citation type="submission" date="2017-06" db="EMBL/GenBank/DDBJ databases">
        <title>New viruses from a metagenomic survey of invertebrates and Fucus.</title>
        <authorList>
            <person name="Waldron F.M."/>
            <person name="Obbard D.J."/>
        </authorList>
    </citation>
    <scope>NUCLEOTIDE SEQUENCE</scope>
</reference>
<evidence type="ECO:0000259" key="27">
    <source>
        <dbReference type="PROSITE" id="PS51194"/>
    </source>
</evidence>
<comment type="subcellular location">
    <subcellularLocation>
        <location evidence="4">Cytoplasm</location>
    </subcellularLocation>
</comment>
<comment type="cofactor">
    <cofactor evidence="3">
        <name>Mg(2+)</name>
        <dbReference type="ChEBI" id="CHEBI:18420"/>
    </cofactor>
</comment>
<keyword evidence="12" id="KW-0255">Endonuclease</keyword>
<keyword evidence="18" id="KW-0943">RNA-mediated gene silencing</keyword>
<feature type="compositionally biased region" description="Acidic residues" evidence="22">
    <location>
        <begin position="420"/>
        <end position="440"/>
    </location>
</feature>
<dbReference type="FunFam" id="1.10.1520.10:FF:000005">
    <property type="entry name" value="Putative endoribonuclease dicer"/>
    <property type="match status" value="1"/>
</dbReference>
<evidence type="ECO:0000256" key="5">
    <source>
        <dbReference type="ARBA" id="ARBA00012177"/>
    </source>
</evidence>
<dbReference type="OrthoDB" id="2392202at2759"/>
<evidence type="ECO:0000256" key="17">
    <source>
        <dbReference type="ARBA" id="ARBA00022884"/>
    </source>
</evidence>
<feature type="compositionally biased region" description="Polar residues" evidence="22">
    <location>
        <begin position="1170"/>
        <end position="1191"/>
    </location>
</feature>
<dbReference type="InterPro" id="IPR000999">
    <property type="entry name" value="RNase_III_dom"/>
</dbReference>
<evidence type="ECO:0000256" key="19">
    <source>
        <dbReference type="ARBA" id="ARBA00023211"/>
    </source>
</evidence>
<feature type="domain" description="Helicase C-terminal" evidence="27">
    <location>
        <begin position="434"/>
        <end position="609"/>
    </location>
</feature>
<dbReference type="PROSITE" id="PS51327">
    <property type="entry name" value="DICER_DSRBF"/>
    <property type="match status" value="1"/>
</dbReference>
<dbReference type="GO" id="GO:0004530">
    <property type="term" value="F:deoxyribonuclease I activity"/>
    <property type="evidence" value="ECO:0007669"/>
    <property type="project" value="TreeGrafter"/>
</dbReference>
<feature type="domain" description="Helicase ATP-binding" evidence="26">
    <location>
        <begin position="38"/>
        <end position="212"/>
    </location>
</feature>
<evidence type="ECO:0000256" key="6">
    <source>
        <dbReference type="ARBA" id="ARBA00022490"/>
    </source>
</evidence>
<dbReference type="GO" id="GO:0003723">
    <property type="term" value="F:RNA binding"/>
    <property type="evidence" value="ECO:0007669"/>
    <property type="project" value="UniProtKB-UniRule"/>
</dbReference>
<feature type="region of interest" description="Disordered" evidence="22">
    <location>
        <begin position="402"/>
        <end position="445"/>
    </location>
</feature>
<evidence type="ECO:0000256" key="2">
    <source>
        <dbReference type="ARBA" id="ARBA00001936"/>
    </source>
</evidence>
<dbReference type="CDD" id="cd10843">
    <property type="entry name" value="DSRM_DICER"/>
    <property type="match status" value="1"/>
</dbReference>
<dbReference type="InterPro" id="IPR006935">
    <property type="entry name" value="Helicase/UvrB_N"/>
</dbReference>
<dbReference type="PROSITE" id="PS00517">
    <property type="entry name" value="RNASE_3_1"/>
    <property type="match status" value="1"/>
</dbReference>
<dbReference type="InterPro" id="IPR014001">
    <property type="entry name" value="Helicase_ATP-bd"/>
</dbReference>
<dbReference type="InterPro" id="IPR014720">
    <property type="entry name" value="dsRBD_dom"/>
</dbReference>
<feature type="region of interest" description="Disordered" evidence="22">
    <location>
        <begin position="1219"/>
        <end position="1269"/>
    </location>
</feature>
<feature type="region of interest" description="Disordered" evidence="22">
    <location>
        <begin position="1593"/>
        <end position="1616"/>
    </location>
</feature>
<dbReference type="GO" id="GO:0005634">
    <property type="term" value="C:nucleus"/>
    <property type="evidence" value="ECO:0007669"/>
    <property type="project" value="TreeGrafter"/>
</dbReference>
<sequence length="1907" mass="215144">MVDAEIIPSGSSSRIITRPTNEGTATQIFTPTQYQVELLDAALDHNAIVCLQSNAGKTFIAVMLIKELSKSLRIPTQGVCKQTVFLVNDETLLSQQSRVVSEHTDLAVIELRDETDWDSKRKELARSQVLVMTAQIFLKMLQHDYLRPPRLNLLIFDECHHAVQAHPYCEIVQLLAGCHDASQLPRIMGSTASILHGKCEPQKLKKKLGDLERALTSVAETYSSGSLSRYCTKPKEAVVVCETKLGYDDLTEEVNTILNEALVFLLECNVQYDAIEDNKSYLPAIQAIKECLVIFKEIGFLGLRMGVPLLLKELQKLEKLESDQIRKLLFHYSCTQLRLARKSCENIIVESENPLDLKFTTSKVRRLIEVLKEFQPSEESKNADATSQTTFRKFPDRISNSQRIHNDRFTRNRQPHFYIPEEDEDESASEDDEEDEEETADTQSETTMYGIVFVNHRFIATVLDKLVRKLQKKDPELTFINNSCILGHGGGGLSTSSVSKDKYFKRQEEIMRKFRRHEINLLFATSAVEEGVDVPKCNLVVRFDAPDNYRSYVQSKGRARAPNSHYIMLVQDTQLNEFTKELSDFQEIDKILQRKCQQRDSHQSLDDLDLKEAESLCPPYKPSSDEEAQGVTMATAISLVNRYCSKLPSDTFTHLAPKCHTTVFQDVATGCSMYQSQIYLPINSPIRDPIQGPPMRKKKLAEMAVALKTCKTLHRAGELDDNLLPVGKDTTFLVEDCGYDQEVVGEGQGRPGTTKRRQYYNKEVARCLTGCHPTANQKCQLYEIHMVLASPLPDVLNVRDRQLYGPDETSQCFGLLTTKAIPKIPGFPVYTRAGELAVSIDLLTSDIVVTSEQLHQLQRFHSCIFAEVLRLEKPNLEYDSQKAEANYLIVPLNTCCNDDTKLSIDWDFLRVVSESSGMLDRPQVLPDYSKNRFVFSHHSFGDAVVTPIYRNIDQPQRYYIADILNDLPVTSPFPSDKYEKFIDYYFERYDIQVSNYQQPLLDVDCMSSRLNLLTPRYLNHKGKALPISNTQSKKNYLQKKQYLVPELCYVYPIPASLWRKAVCLPSLLYRLNSLLVAEEFRVVISLEAGIGMRELLQQEYPFPNMTFGWDGLDLQTLEYQNKEQQTDESLVQADKPVIADDGMESGHDTNSELEEAGGNDRIVHDDNSSIKENSMSNDDTGLNRSDNISLDQSKESKKETRKCAMALEKCNANISEHIKQTNDKPSNHEPNFAKLNGTGNIIDTCNKQKGSNSNTVKKDSSNSEENPEKLCMIKKEESVLRNESRDGGHSCEKKTPIFSILDDEGQDPATLSGPSPTLILQSLTMSNSSDGFNLERLEMLGDSFLKQAVTIYLYCTYPRLHEGKLSYMRSKQVSNFNLYRLGKRKAIAQKMQVALFDPAINWLAPGFCVKENVGPDECLSYRPVYQDEGSDICSDDGDFAIDTWDPTSVDMWDPTTVIEEEASPSDHDFPMMAQGDVDSDFSDDEPSTQYHANPHALESWSFSLENADNLPGLTYTGKKPDDMGDLPELPYEIHTQHSLSDKNLADSVEAIIGCYLVSCGFRSALIVMSWMGLRVLPQISCETTPDEAQAVEAVDPDQDSTPVGHQSNDSSPNKEARATYGYLKQPESPFFRSVANSQEKLAQLLVGMGGFETTINYSFRDKAYLVQAFTHASYHYNGVTDCYQRLEFLGDAILDYLITRHLFDHHQYLSPGALTDLRSALVNNTIFASLAVKFGYHKYFKALSPELFHVINNFVIFVKEKKEALGMGSQLKVLNLEGLTGSGNEDESEDIEVPKALGDIFESVAGAVYLDSGMSLDTVWRVYYPLMKPQIEQYAANLPISPVRELLEMEPETARFGPPERTMDGKTRVTVNVVGKGNFKGIGRNYRIAKATAARCALRHLKSHMKK</sequence>
<keyword evidence="7" id="KW-0597">Phosphoprotein</keyword>
<dbReference type="PROSITE" id="PS50142">
    <property type="entry name" value="RNASE_3_2"/>
    <property type="match status" value="2"/>
</dbReference>
<evidence type="ECO:0000313" key="29">
    <source>
        <dbReference type="EMBL" id="AWH61371.1"/>
    </source>
</evidence>
<keyword evidence="8" id="KW-0540">Nuclease</keyword>
<feature type="domain" description="RNase III" evidence="24">
    <location>
        <begin position="1318"/>
        <end position="1393"/>
    </location>
</feature>
<dbReference type="Pfam" id="PF02170">
    <property type="entry name" value="PAZ"/>
    <property type="match status" value="1"/>
</dbReference>
<dbReference type="PROSITE" id="PS51194">
    <property type="entry name" value="HELICASE_CTER"/>
    <property type="match status" value="1"/>
</dbReference>
<evidence type="ECO:0000256" key="20">
    <source>
        <dbReference type="ARBA" id="ARBA00035116"/>
    </source>
</evidence>
<dbReference type="InterPro" id="IPR038248">
    <property type="entry name" value="Dicer_dimer_sf"/>
</dbReference>
<dbReference type="GO" id="GO:0005737">
    <property type="term" value="C:cytoplasm"/>
    <property type="evidence" value="ECO:0007669"/>
    <property type="project" value="UniProtKB-SubCell"/>
</dbReference>
<dbReference type="SUPFAM" id="SSF101690">
    <property type="entry name" value="PAZ domain"/>
    <property type="match status" value="1"/>
</dbReference>
<evidence type="ECO:0000256" key="11">
    <source>
        <dbReference type="ARBA" id="ARBA00022741"/>
    </source>
</evidence>
<protein>
    <recommendedName>
        <fullName evidence="5">ribonuclease III</fullName>
        <ecNumber evidence="5">3.1.26.3</ecNumber>
    </recommendedName>
</protein>
<dbReference type="GO" id="GO:0031054">
    <property type="term" value="P:pre-miRNA processing"/>
    <property type="evidence" value="ECO:0007669"/>
    <property type="project" value="InterPro"/>
</dbReference>
<dbReference type="Pfam" id="PF20931">
    <property type="entry name" value="Dicer_platform"/>
    <property type="match status" value="1"/>
</dbReference>
<dbReference type="PROSITE" id="PS51192">
    <property type="entry name" value="HELICASE_ATP_BIND_1"/>
    <property type="match status" value="1"/>
</dbReference>
<name>A0A2S1PRW6_ASTRU</name>
<dbReference type="Pfam" id="PF03368">
    <property type="entry name" value="Dicer_dimer"/>
    <property type="match status" value="1"/>
</dbReference>
<dbReference type="GO" id="GO:0051239">
    <property type="term" value="P:regulation of multicellular organismal process"/>
    <property type="evidence" value="ECO:0007669"/>
    <property type="project" value="UniProtKB-ARBA"/>
</dbReference>
<dbReference type="InterPro" id="IPR036085">
    <property type="entry name" value="PAZ_dom_sf"/>
</dbReference>
<dbReference type="GO" id="GO:0006309">
    <property type="term" value="P:apoptotic DNA fragmentation"/>
    <property type="evidence" value="ECO:0007669"/>
    <property type="project" value="TreeGrafter"/>
</dbReference>
<dbReference type="FunFam" id="3.30.160.20:FF:000015">
    <property type="entry name" value="endoribonuclease Dicer"/>
    <property type="match status" value="1"/>
</dbReference>
<comment type="cofactor">
    <cofactor evidence="2">
        <name>Mn(2+)</name>
        <dbReference type="ChEBI" id="CHEBI:29035"/>
    </cofactor>
</comment>
<dbReference type="FunFam" id="2.170.260.10:FF:000002">
    <property type="entry name" value="Putative Endoribonuclease Dicer"/>
    <property type="match status" value="1"/>
</dbReference>
<dbReference type="InterPro" id="IPR048512">
    <property type="entry name" value="Dicer_platform"/>
</dbReference>
<dbReference type="FunFam" id="3.40.50.300:FF:000628">
    <property type="entry name" value="Endoribonuclease Dicer"/>
    <property type="match status" value="1"/>
</dbReference>
<dbReference type="EC" id="3.1.26.3" evidence="5"/>
<dbReference type="PANTHER" id="PTHR14950">
    <property type="entry name" value="DICER-RELATED"/>
    <property type="match status" value="1"/>
</dbReference>
<dbReference type="CDD" id="cd00593">
    <property type="entry name" value="RIBOc"/>
    <property type="match status" value="2"/>
</dbReference>
<evidence type="ECO:0000259" key="26">
    <source>
        <dbReference type="PROSITE" id="PS51192"/>
    </source>
</evidence>
<dbReference type="Gene3D" id="3.30.160.380">
    <property type="entry name" value="Dicer dimerisation domain"/>
    <property type="match status" value="1"/>
</dbReference>
<evidence type="ECO:0000256" key="21">
    <source>
        <dbReference type="PROSITE-ProRule" id="PRU00657"/>
    </source>
</evidence>
<evidence type="ECO:0000259" key="23">
    <source>
        <dbReference type="PROSITE" id="PS50137"/>
    </source>
</evidence>